<name>A0A3D3R4J3_9PLAN</name>
<protein>
    <recommendedName>
        <fullName evidence="3">DUF4411 domain-containing protein</fullName>
    </recommendedName>
</protein>
<organism evidence="1 2">
    <name type="scientific">Gimesia maris</name>
    <dbReference type="NCBI Taxonomy" id="122"/>
    <lineage>
        <taxon>Bacteria</taxon>
        <taxon>Pseudomonadati</taxon>
        <taxon>Planctomycetota</taxon>
        <taxon>Planctomycetia</taxon>
        <taxon>Planctomycetales</taxon>
        <taxon>Planctomycetaceae</taxon>
        <taxon>Gimesia</taxon>
    </lineage>
</organism>
<evidence type="ECO:0000313" key="2">
    <source>
        <dbReference type="Proteomes" id="UP000263642"/>
    </source>
</evidence>
<dbReference type="EMBL" id="DQAY01000047">
    <property type="protein sequence ID" value="HCO22927.1"/>
    <property type="molecule type" value="Genomic_DNA"/>
</dbReference>
<comment type="caution">
    <text evidence="1">The sequence shown here is derived from an EMBL/GenBank/DDBJ whole genome shotgun (WGS) entry which is preliminary data.</text>
</comment>
<accession>A0A3D3R4J3</accession>
<sequence>MVQWVDSSTQFTQAAKAKFSSNADGWLVAYAKAHDYVVVTREVYVADIKREVKIPNVCEEFDVEYIDTFDLLEELGVQL</sequence>
<dbReference type="Proteomes" id="UP000263642">
    <property type="component" value="Unassembled WGS sequence"/>
</dbReference>
<dbReference type="AlphaFoldDB" id="A0A3D3R4J3"/>
<dbReference type="InterPro" id="IPR016541">
    <property type="entry name" value="UCP008505"/>
</dbReference>
<gene>
    <name evidence="1" type="ORF">DIT97_07675</name>
</gene>
<evidence type="ECO:0008006" key="3">
    <source>
        <dbReference type="Google" id="ProtNLM"/>
    </source>
</evidence>
<reference evidence="1 2" key="1">
    <citation type="journal article" date="2018" name="Nat. Biotechnol.">
        <title>A standardized bacterial taxonomy based on genome phylogeny substantially revises the tree of life.</title>
        <authorList>
            <person name="Parks D.H."/>
            <person name="Chuvochina M."/>
            <person name="Waite D.W."/>
            <person name="Rinke C."/>
            <person name="Skarshewski A."/>
            <person name="Chaumeil P.A."/>
            <person name="Hugenholtz P."/>
        </authorList>
    </citation>
    <scope>NUCLEOTIDE SEQUENCE [LARGE SCALE GENOMIC DNA]</scope>
    <source>
        <strain evidence="1">UBA9375</strain>
    </source>
</reference>
<evidence type="ECO:0000313" key="1">
    <source>
        <dbReference type="EMBL" id="HCO22927.1"/>
    </source>
</evidence>
<dbReference type="Pfam" id="PF14367">
    <property type="entry name" value="DUF4411"/>
    <property type="match status" value="1"/>
</dbReference>
<proteinExistence type="predicted"/>